<feature type="region of interest" description="Disordered" evidence="1">
    <location>
        <begin position="150"/>
        <end position="193"/>
    </location>
</feature>
<name>A0AB36BK38_STAWA</name>
<accession>A0AB36BK38</accession>
<organism evidence="2 3">
    <name type="scientific">Staphylococcus warneri</name>
    <dbReference type="NCBI Taxonomy" id="1292"/>
    <lineage>
        <taxon>Bacteria</taxon>
        <taxon>Bacillati</taxon>
        <taxon>Bacillota</taxon>
        <taxon>Bacilli</taxon>
        <taxon>Bacillales</taxon>
        <taxon>Staphylococcaceae</taxon>
        <taxon>Staphylococcus</taxon>
    </lineage>
</organism>
<gene>
    <name evidence="2" type="ORF">D3Z30_11690</name>
</gene>
<dbReference type="AlphaFoldDB" id="A0AB36BK38"/>
<evidence type="ECO:0000313" key="2">
    <source>
        <dbReference type="EMBL" id="NBH31635.1"/>
    </source>
</evidence>
<protein>
    <recommendedName>
        <fullName evidence="4">Helix-turn-helix domain-containing protein</fullName>
    </recommendedName>
</protein>
<reference evidence="2 3" key="1">
    <citation type="submission" date="2018-08" db="EMBL/GenBank/DDBJ databases">
        <title>Murine metabolic-syndrome-specific gut microbial biobank.</title>
        <authorList>
            <person name="Liu C."/>
        </authorList>
    </citation>
    <scope>NUCLEOTIDE SEQUENCE [LARGE SCALE GENOMIC DNA]</scope>
    <source>
        <strain evidence="2 3">1XD21-27</strain>
    </source>
</reference>
<evidence type="ECO:0008006" key="4">
    <source>
        <dbReference type="Google" id="ProtNLM"/>
    </source>
</evidence>
<dbReference type="RefSeq" id="WP_160175642.1">
    <property type="nucleotide sequence ID" value="NZ_QXWP01000009.1"/>
</dbReference>
<sequence length="323" mass="38059">MENNGNIKNYGKYNGFEVIPRELLQACDTNTPYNKGLSLQAIGLLCNLQSYADTWEIHKTELYKRYAKNKERSIKRAWNELVENGYIIQFKIREGNKNSYIYMFNLVPFTEDDIKEAEKMVGGKAETSFETKKDDLSLTFCRPQNEDLKMKTSKRQDKRIQSKENTNKDKTYELNEKNGHSIHSDHSNHKEPYTIKNEPINLYDYMEAVTTSDKIEMEEREIKEAIVEELPNALGDYLCNFSIEDLKTVKKTLLIAKSNYNHNTVHPMYNLTLEDVEFEMIAMLKRVKRKLYEKQERLEDIQPYIMRSAINVLKRKALLIDEY</sequence>
<comment type="caution">
    <text evidence="2">The sequence shown here is derived from an EMBL/GenBank/DDBJ whole genome shotgun (WGS) entry which is preliminary data.</text>
</comment>
<dbReference type="EMBL" id="QXWP01000009">
    <property type="protein sequence ID" value="NBH31635.1"/>
    <property type="molecule type" value="Genomic_DNA"/>
</dbReference>
<evidence type="ECO:0000256" key="1">
    <source>
        <dbReference type="SAM" id="MobiDB-lite"/>
    </source>
</evidence>
<dbReference type="Proteomes" id="UP000481807">
    <property type="component" value="Unassembled WGS sequence"/>
</dbReference>
<proteinExistence type="predicted"/>
<evidence type="ECO:0000313" key="3">
    <source>
        <dbReference type="Proteomes" id="UP000481807"/>
    </source>
</evidence>